<feature type="compositionally biased region" description="Basic and acidic residues" evidence="8">
    <location>
        <begin position="166"/>
        <end position="175"/>
    </location>
</feature>
<accession>A0AAV5R746</accession>
<keyword evidence="6" id="KW-0804">Transcription</keyword>
<comment type="subcellular location">
    <subcellularLocation>
        <location evidence="1">Nucleus</location>
    </subcellularLocation>
</comment>
<dbReference type="Proteomes" id="UP001378960">
    <property type="component" value="Unassembled WGS sequence"/>
</dbReference>
<keyword evidence="7" id="KW-0539">Nucleus</keyword>
<evidence type="ECO:0000259" key="10">
    <source>
        <dbReference type="Pfam" id="PF22732"/>
    </source>
</evidence>
<evidence type="ECO:0000256" key="3">
    <source>
        <dbReference type="ARBA" id="ARBA00018505"/>
    </source>
</evidence>
<dbReference type="Pfam" id="PF05712">
    <property type="entry name" value="MRG"/>
    <property type="match status" value="1"/>
</dbReference>
<sequence>MKEVQYGLNDKVYVFQGPMLYDARICRTFDPITQKVHYYDEKRREDMYVSPDKKFPTEMLTEKCYMVHYSGWNVKWDEWVLTDRIKEVNNENTMLKETIQNEIREQERHQRELEKEKEKEKLNAKNKGKSKFNGKTNGVSGKGKTKEGSKIKENGKKQSLTLTLHKPNDNKKRSIESNVGGAPMVINGSKRAKSEDNADENGNISLVELINKNKVKRNSSEQTHYEAKNRFTSHEIKTLVPDSLKIILVDDWENITKNNKIASILEDKTTNLNVSIVLEDFKKYLQSEFNDVNELPILLELTESIKLYFDQCIGCFLLYRYERPQFNELISKVDSNIELTKIYQPIFLLRLLSIMPSILMMNEVDQSVIRMSKIYLEIILTWLESKKDEYLKTEYENQAPWVSIMHG</sequence>
<evidence type="ECO:0000256" key="8">
    <source>
        <dbReference type="SAM" id="MobiDB-lite"/>
    </source>
</evidence>
<evidence type="ECO:0000313" key="11">
    <source>
        <dbReference type="EMBL" id="GMM47135.1"/>
    </source>
</evidence>
<dbReference type="PROSITE" id="PS51640">
    <property type="entry name" value="MRG"/>
    <property type="match status" value="1"/>
</dbReference>
<name>A0AAV5R746_PICKL</name>
<dbReference type="Pfam" id="PF22732">
    <property type="entry name" value="MSL3_chromo-like"/>
    <property type="match status" value="1"/>
</dbReference>
<evidence type="ECO:0000256" key="1">
    <source>
        <dbReference type="ARBA" id="ARBA00004123"/>
    </source>
</evidence>
<dbReference type="PANTHER" id="PTHR10880:SF15">
    <property type="entry name" value="MSL COMPLEX SUBUNIT 3"/>
    <property type="match status" value="1"/>
</dbReference>
<dbReference type="InterPro" id="IPR026541">
    <property type="entry name" value="MRG_dom"/>
</dbReference>
<feature type="domain" description="MSL3 chromodomain-like" evidence="10">
    <location>
        <begin position="62"/>
        <end position="100"/>
    </location>
</feature>
<dbReference type="Gene3D" id="2.30.30.140">
    <property type="match status" value="1"/>
</dbReference>
<gene>
    <name evidence="11" type="ORF">DAPK24_037100</name>
</gene>
<feature type="compositionally biased region" description="Basic and acidic residues" evidence="8">
    <location>
        <begin position="144"/>
        <end position="156"/>
    </location>
</feature>
<dbReference type="InterPro" id="IPR038217">
    <property type="entry name" value="MRG_C_sf"/>
</dbReference>
<dbReference type="InterPro" id="IPR016197">
    <property type="entry name" value="Chromo-like_dom_sf"/>
</dbReference>
<evidence type="ECO:0000256" key="4">
    <source>
        <dbReference type="ARBA" id="ARBA00022853"/>
    </source>
</evidence>
<comment type="caution">
    <text evidence="11">The sequence shown here is derived from an EMBL/GenBank/DDBJ whole genome shotgun (WGS) entry which is preliminary data.</text>
</comment>
<protein>
    <recommendedName>
        <fullName evidence="3">Chromatin modification-related protein EAF3</fullName>
    </recommendedName>
</protein>
<dbReference type="InterPro" id="IPR008676">
    <property type="entry name" value="MRG"/>
</dbReference>
<keyword evidence="5" id="KW-0805">Transcription regulation</keyword>
<proteinExistence type="inferred from homology"/>
<dbReference type="AlphaFoldDB" id="A0AAV5R746"/>
<feature type="domain" description="MRG" evidence="9">
    <location>
        <begin position="223"/>
        <end position="397"/>
    </location>
</feature>
<dbReference type="SUPFAM" id="SSF54160">
    <property type="entry name" value="Chromo domain-like"/>
    <property type="match status" value="1"/>
</dbReference>
<dbReference type="GO" id="GO:0035267">
    <property type="term" value="C:NuA4 histone acetyltransferase complex"/>
    <property type="evidence" value="ECO:0007669"/>
    <property type="project" value="TreeGrafter"/>
</dbReference>
<keyword evidence="4" id="KW-0156">Chromatin regulator</keyword>
<evidence type="ECO:0000313" key="12">
    <source>
        <dbReference type="Proteomes" id="UP001378960"/>
    </source>
</evidence>
<organism evidence="11 12">
    <name type="scientific">Pichia kluyveri</name>
    <name type="common">Yeast</name>
    <dbReference type="NCBI Taxonomy" id="36015"/>
    <lineage>
        <taxon>Eukaryota</taxon>
        <taxon>Fungi</taxon>
        <taxon>Dikarya</taxon>
        <taxon>Ascomycota</taxon>
        <taxon>Saccharomycotina</taxon>
        <taxon>Pichiomycetes</taxon>
        <taxon>Pichiales</taxon>
        <taxon>Pichiaceae</taxon>
        <taxon>Pichia</taxon>
    </lineage>
</organism>
<dbReference type="Gene3D" id="1.10.274.30">
    <property type="entry name" value="MRG domain"/>
    <property type="match status" value="1"/>
</dbReference>
<evidence type="ECO:0000256" key="2">
    <source>
        <dbReference type="ARBA" id="ARBA00009093"/>
    </source>
</evidence>
<evidence type="ECO:0000256" key="5">
    <source>
        <dbReference type="ARBA" id="ARBA00023015"/>
    </source>
</evidence>
<dbReference type="GO" id="GO:0006355">
    <property type="term" value="P:regulation of DNA-templated transcription"/>
    <property type="evidence" value="ECO:0007669"/>
    <property type="project" value="InterPro"/>
</dbReference>
<evidence type="ECO:0000256" key="7">
    <source>
        <dbReference type="ARBA" id="ARBA00023242"/>
    </source>
</evidence>
<evidence type="ECO:0000259" key="9">
    <source>
        <dbReference type="Pfam" id="PF05712"/>
    </source>
</evidence>
<dbReference type="GO" id="GO:0006325">
    <property type="term" value="P:chromatin organization"/>
    <property type="evidence" value="ECO:0007669"/>
    <property type="project" value="UniProtKB-KW"/>
</dbReference>
<dbReference type="GO" id="GO:0032221">
    <property type="term" value="C:Rpd3S complex"/>
    <property type="evidence" value="ECO:0007669"/>
    <property type="project" value="TreeGrafter"/>
</dbReference>
<reference evidence="11 12" key="1">
    <citation type="journal article" date="2023" name="Elife">
        <title>Identification of key yeast species and microbe-microbe interactions impacting larval growth of Drosophila in the wild.</title>
        <authorList>
            <person name="Mure A."/>
            <person name="Sugiura Y."/>
            <person name="Maeda R."/>
            <person name="Honda K."/>
            <person name="Sakurai N."/>
            <person name="Takahashi Y."/>
            <person name="Watada M."/>
            <person name="Katoh T."/>
            <person name="Gotoh A."/>
            <person name="Gotoh Y."/>
            <person name="Taniguchi I."/>
            <person name="Nakamura K."/>
            <person name="Hayashi T."/>
            <person name="Katayama T."/>
            <person name="Uemura T."/>
            <person name="Hattori Y."/>
        </authorList>
    </citation>
    <scope>NUCLEOTIDE SEQUENCE [LARGE SCALE GENOMIC DNA]</scope>
    <source>
        <strain evidence="11 12">PK-24</strain>
    </source>
</reference>
<dbReference type="InterPro" id="IPR053820">
    <property type="entry name" value="MSL3_chromo-like"/>
</dbReference>
<evidence type="ECO:0000256" key="6">
    <source>
        <dbReference type="ARBA" id="ARBA00023163"/>
    </source>
</evidence>
<feature type="compositionally biased region" description="Basic and acidic residues" evidence="8">
    <location>
        <begin position="104"/>
        <end position="123"/>
    </location>
</feature>
<comment type="similarity">
    <text evidence="2">Belongs to the MRG family.</text>
</comment>
<dbReference type="PANTHER" id="PTHR10880">
    <property type="entry name" value="MORTALITY FACTOR 4-LIKE PROTEIN"/>
    <property type="match status" value="1"/>
</dbReference>
<feature type="region of interest" description="Disordered" evidence="8">
    <location>
        <begin position="104"/>
        <end position="199"/>
    </location>
</feature>
<dbReference type="EMBL" id="BTGB01000005">
    <property type="protein sequence ID" value="GMM47135.1"/>
    <property type="molecule type" value="Genomic_DNA"/>
</dbReference>
<keyword evidence="12" id="KW-1185">Reference proteome</keyword>